<comment type="function">
    <text evidence="3">Involved in the assembly of C/D box small nucleolar ribonucleoprotein (snoRNP) particles. Recruits the SWI/SNF complex to the core promoter of rRNA genes and enhances pre-rRNA transcription. Mediates interaction of TELO2 with the R2TP complex which is necessary for the stability of MTOR and SMG1. Positively regulates the assembly and activity of the mTORC1 complex.</text>
</comment>
<feature type="region of interest" description="Disordered" evidence="4">
    <location>
        <begin position="206"/>
        <end position="237"/>
    </location>
</feature>
<organism evidence="7 8">
    <name type="scientific">Frankliniella fusca</name>
    <dbReference type="NCBI Taxonomy" id="407009"/>
    <lineage>
        <taxon>Eukaryota</taxon>
        <taxon>Metazoa</taxon>
        <taxon>Ecdysozoa</taxon>
        <taxon>Arthropoda</taxon>
        <taxon>Hexapoda</taxon>
        <taxon>Insecta</taxon>
        <taxon>Pterygota</taxon>
        <taxon>Neoptera</taxon>
        <taxon>Paraneoptera</taxon>
        <taxon>Thysanoptera</taxon>
        <taxon>Terebrantia</taxon>
        <taxon>Thripoidea</taxon>
        <taxon>Thripidae</taxon>
        <taxon>Frankliniella</taxon>
    </lineage>
</organism>
<dbReference type="PANTHER" id="PTHR22997">
    <property type="entry name" value="PIH1 DOMAIN-CONTAINING PROTEIN 1"/>
    <property type="match status" value="1"/>
</dbReference>
<dbReference type="GO" id="GO:0006364">
    <property type="term" value="P:rRNA processing"/>
    <property type="evidence" value="ECO:0007669"/>
    <property type="project" value="TreeGrafter"/>
</dbReference>
<evidence type="ECO:0000256" key="1">
    <source>
        <dbReference type="ARBA" id="ARBA00008511"/>
    </source>
</evidence>
<dbReference type="EMBL" id="JAHWGI010000085">
    <property type="protein sequence ID" value="KAK3909102.1"/>
    <property type="molecule type" value="Genomic_DNA"/>
</dbReference>
<evidence type="ECO:0000259" key="5">
    <source>
        <dbReference type="Pfam" id="PF08190"/>
    </source>
</evidence>
<dbReference type="Pfam" id="PF08190">
    <property type="entry name" value="PIH1"/>
    <property type="match status" value="1"/>
</dbReference>
<dbReference type="AlphaFoldDB" id="A0AAE1GTU7"/>
<evidence type="ECO:0000313" key="7">
    <source>
        <dbReference type="EMBL" id="KAK3909102.1"/>
    </source>
</evidence>
<dbReference type="GO" id="GO:0000492">
    <property type="term" value="P:box C/D snoRNP assembly"/>
    <property type="evidence" value="ECO:0007669"/>
    <property type="project" value="TreeGrafter"/>
</dbReference>
<reference evidence="7" key="1">
    <citation type="submission" date="2021-07" db="EMBL/GenBank/DDBJ databases">
        <authorList>
            <person name="Catto M.A."/>
            <person name="Jacobson A."/>
            <person name="Kennedy G."/>
            <person name="Labadie P."/>
            <person name="Hunt B.G."/>
            <person name="Srinivasan R."/>
        </authorList>
    </citation>
    <scope>NUCLEOTIDE SEQUENCE</scope>
    <source>
        <strain evidence="7">PL_HMW_Pooled</strain>
        <tissue evidence="7">Head</tissue>
    </source>
</reference>
<comment type="caution">
    <text evidence="7">The sequence shown here is derived from an EMBL/GenBank/DDBJ whole genome shotgun (WGS) entry which is preliminary data.</text>
</comment>
<proteinExistence type="inferred from homology"/>
<dbReference type="Proteomes" id="UP001219518">
    <property type="component" value="Unassembled WGS sequence"/>
</dbReference>
<dbReference type="GO" id="GO:0005737">
    <property type="term" value="C:cytoplasm"/>
    <property type="evidence" value="ECO:0007669"/>
    <property type="project" value="TreeGrafter"/>
</dbReference>
<evidence type="ECO:0000313" key="8">
    <source>
        <dbReference type="Proteomes" id="UP001219518"/>
    </source>
</evidence>
<dbReference type="Pfam" id="PF18201">
    <property type="entry name" value="PIH1_CS"/>
    <property type="match status" value="1"/>
</dbReference>
<evidence type="ECO:0000256" key="2">
    <source>
        <dbReference type="ARBA" id="ARBA00040540"/>
    </source>
</evidence>
<gene>
    <name evidence="7" type="ORF">KUF71_003701</name>
</gene>
<dbReference type="PANTHER" id="PTHR22997:SF0">
    <property type="entry name" value="PIH1 DOMAIN-CONTAINING PROTEIN 1"/>
    <property type="match status" value="1"/>
</dbReference>
<feature type="domain" description="PIH1 N-terminal" evidence="5">
    <location>
        <begin position="50"/>
        <end position="190"/>
    </location>
</feature>
<name>A0AAE1GTU7_9NEOP</name>
<accession>A0AAE1GTU7</accession>
<evidence type="ECO:0000256" key="4">
    <source>
        <dbReference type="SAM" id="MobiDB-lite"/>
    </source>
</evidence>
<comment type="similarity">
    <text evidence="1">Belongs to the PIH1 family.</text>
</comment>
<reference evidence="7" key="2">
    <citation type="journal article" date="2023" name="BMC Genomics">
        <title>Pest status, molecular evolution, and epigenetic factors derived from the genome assembly of Frankliniella fusca, a thysanopteran phytovirus vector.</title>
        <authorList>
            <person name="Catto M.A."/>
            <person name="Labadie P.E."/>
            <person name="Jacobson A.L."/>
            <person name="Kennedy G.G."/>
            <person name="Srinivasan R."/>
            <person name="Hunt B.G."/>
        </authorList>
    </citation>
    <scope>NUCLEOTIDE SEQUENCE</scope>
    <source>
        <strain evidence="7">PL_HMW_Pooled</strain>
    </source>
</reference>
<dbReference type="InterPro" id="IPR050734">
    <property type="entry name" value="PIH1/Kintoun_subfamily"/>
</dbReference>
<evidence type="ECO:0000256" key="3">
    <source>
        <dbReference type="ARBA" id="ARBA00046233"/>
    </source>
</evidence>
<evidence type="ECO:0000259" key="6">
    <source>
        <dbReference type="Pfam" id="PF18201"/>
    </source>
</evidence>
<dbReference type="InterPro" id="IPR012981">
    <property type="entry name" value="PIH1_N"/>
</dbReference>
<dbReference type="GO" id="GO:1990904">
    <property type="term" value="C:ribonucleoprotein complex"/>
    <property type="evidence" value="ECO:0007669"/>
    <property type="project" value="TreeGrafter"/>
</dbReference>
<keyword evidence="8" id="KW-1185">Reference proteome</keyword>
<dbReference type="GO" id="GO:0097255">
    <property type="term" value="C:R2TP complex"/>
    <property type="evidence" value="ECO:0007669"/>
    <property type="project" value="TreeGrafter"/>
</dbReference>
<dbReference type="InterPro" id="IPR041442">
    <property type="entry name" value="PIH1D1/2/3_CS-like"/>
</dbReference>
<sequence length="324" mass="35799">MEHAHPVDVTYRYLPTLQTSGLENASSLPGALLARVPGVAYVGLPASQAPRVRLCVKLRRSTEDHGKVFINICHTKDIPAPEDISERRLMELWNANGETCDYRVPLSIGEGRQEPDKSGHPADVYDVAINTDFFGKVESSNMFRMFLMDVVMQGIEEKFHIELDKEDYVVMKNRKAMGNIPGHRVRVKDRREDAKPATPLIQELSTTRVAGTSASRPASTASSSTLPTPAPPSGAVRPEYRLLRVPATGPARSFVMQCHLPSVVSVKDVTLDVGEDRLCLSGGRSSKYFLDVFMPDTIIQNFTTAKFDKMSKILTVSMPISRGI</sequence>
<protein>
    <recommendedName>
        <fullName evidence="2">PIH1 domain-containing protein 1</fullName>
    </recommendedName>
</protein>
<feature type="compositionally biased region" description="Low complexity" evidence="4">
    <location>
        <begin position="212"/>
        <end position="227"/>
    </location>
</feature>
<feature type="domain" description="PIH1D1/2/3 CS-like" evidence="6">
    <location>
        <begin position="252"/>
        <end position="320"/>
    </location>
</feature>